<dbReference type="PANTHER" id="PTHR43690">
    <property type="entry name" value="NARDILYSIN"/>
    <property type="match status" value="1"/>
</dbReference>
<protein>
    <submittedName>
        <fullName evidence="3">Putative nardilysin-like</fullName>
    </submittedName>
</protein>
<reference evidence="3 4" key="1">
    <citation type="journal article" date="2017" name="PLoS Biol.">
        <title>The sea cucumber genome provides insights into morphological evolution and visceral regeneration.</title>
        <authorList>
            <person name="Zhang X."/>
            <person name="Sun L."/>
            <person name="Yuan J."/>
            <person name="Sun Y."/>
            <person name="Gao Y."/>
            <person name="Zhang L."/>
            <person name="Li S."/>
            <person name="Dai H."/>
            <person name="Hamel J.F."/>
            <person name="Liu C."/>
            <person name="Yu Y."/>
            <person name="Liu S."/>
            <person name="Lin W."/>
            <person name="Guo K."/>
            <person name="Jin S."/>
            <person name="Xu P."/>
            <person name="Storey K.B."/>
            <person name="Huan P."/>
            <person name="Zhang T."/>
            <person name="Zhou Y."/>
            <person name="Zhang J."/>
            <person name="Lin C."/>
            <person name="Li X."/>
            <person name="Xing L."/>
            <person name="Huo D."/>
            <person name="Sun M."/>
            <person name="Wang L."/>
            <person name="Mercier A."/>
            <person name="Li F."/>
            <person name="Yang H."/>
            <person name="Xiang J."/>
        </authorList>
    </citation>
    <scope>NUCLEOTIDE SEQUENCE [LARGE SCALE GENOMIC DNA]</scope>
    <source>
        <strain evidence="3">Shaxun</strain>
        <tissue evidence="3">Muscle</tissue>
    </source>
</reference>
<dbReference type="OrthoDB" id="952271at2759"/>
<name>A0A2G8LHN2_STIJA</name>
<keyword evidence="4" id="KW-1185">Reference proteome</keyword>
<feature type="domain" description="Peptidase M16 middle/third" evidence="2">
    <location>
        <begin position="23"/>
        <end position="87"/>
    </location>
</feature>
<evidence type="ECO:0000259" key="2">
    <source>
        <dbReference type="Pfam" id="PF16187"/>
    </source>
</evidence>
<dbReference type="AlphaFoldDB" id="A0A2G8LHN2"/>
<gene>
    <name evidence="3" type="ORF">BSL78_03339</name>
</gene>
<dbReference type="Pfam" id="PF16187">
    <property type="entry name" value="Peptidase_M16_M"/>
    <property type="match status" value="1"/>
</dbReference>
<evidence type="ECO:0000256" key="1">
    <source>
        <dbReference type="ARBA" id="ARBA00022723"/>
    </source>
</evidence>
<dbReference type="EMBL" id="MRZV01000074">
    <property type="protein sequence ID" value="PIK59767.1"/>
    <property type="molecule type" value="Genomic_DNA"/>
</dbReference>
<dbReference type="SUPFAM" id="SSF63411">
    <property type="entry name" value="LuxS/MPP-like metallohydrolase"/>
    <property type="match status" value="1"/>
</dbReference>
<organism evidence="3 4">
    <name type="scientific">Stichopus japonicus</name>
    <name type="common">Sea cucumber</name>
    <dbReference type="NCBI Taxonomy" id="307972"/>
    <lineage>
        <taxon>Eukaryota</taxon>
        <taxon>Metazoa</taxon>
        <taxon>Echinodermata</taxon>
        <taxon>Eleutherozoa</taxon>
        <taxon>Echinozoa</taxon>
        <taxon>Holothuroidea</taxon>
        <taxon>Aspidochirotacea</taxon>
        <taxon>Aspidochirotida</taxon>
        <taxon>Stichopodidae</taxon>
        <taxon>Apostichopus</taxon>
    </lineage>
</organism>
<dbReference type="InterPro" id="IPR011249">
    <property type="entry name" value="Metalloenz_LuxS/M16"/>
</dbReference>
<dbReference type="InterPro" id="IPR032632">
    <property type="entry name" value="Peptidase_M16_M"/>
</dbReference>
<evidence type="ECO:0000313" key="4">
    <source>
        <dbReference type="Proteomes" id="UP000230750"/>
    </source>
</evidence>
<comment type="caution">
    <text evidence="3">The sequence shown here is derived from an EMBL/GenBank/DDBJ whole genome shotgun (WGS) entry which is preliminary data.</text>
</comment>
<dbReference type="Proteomes" id="UP000230750">
    <property type="component" value="Unassembled WGS sequence"/>
</dbReference>
<accession>A0A2G8LHN2</accession>
<sequence length="106" mass="12589">MLQDLGPQDRIYNEIKTVDDNDFRFQEEEEPIELVETLAENMQLYPDEHILTGHLLKFEYDPKIYAECANYMTLDKANVILYSKAFDDEKSFIGRRILVQDQVFYS</sequence>
<dbReference type="GO" id="GO:0046872">
    <property type="term" value="F:metal ion binding"/>
    <property type="evidence" value="ECO:0007669"/>
    <property type="project" value="UniProtKB-KW"/>
</dbReference>
<proteinExistence type="predicted"/>
<dbReference type="PANTHER" id="PTHR43690:SF18">
    <property type="entry name" value="INSULIN-DEGRADING ENZYME-RELATED"/>
    <property type="match status" value="1"/>
</dbReference>
<dbReference type="Gene3D" id="3.30.830.10">
    <property type="entry name" value="Metalloenzyme, LuxS/M16 peptidase-like"/>
    <property type="match status" value="1"/>
</dbReference>
<evidence type="ECO:0000313" key="3">
    <source>
        <dbReference type="EMBL" id="PIK59767.1"/>
    </source>
</evidence>
<dbReference type="InterPro" id="IPR050626">
    <property type="entry name" value="Peptidase_M16"/>
</dbReference>
<dbReference type="STRING" id="307972.A0A2G8LHN2"/>
<keyword evidence="1" id="KW-0479">Metal-binding</keyword>